<dbReference type="CDD" id="cd23668">
    <property type="entry name" value="GH55_beta13glucanase-like"/>
    <property type="match status" value="1"/>
</dbReference>
<dbReference type="EMBL" id="KL198119">
    <property type="protein sequence ID" value="KDQ06943.1"/>
    <property type="molecule type" value="Genomic_DNA"/>
</dbReference>
<protein>
    <submittedName>
        <fullName evidence="3">Glycoside hydrolase family 55 protein</fullName>
    </submittedName>
</protein>
<sequence>MRPTLLSISVLFFGYGVLSTLGSGSAPGTIHPSTTSLESRAIAKIGAALQRDVVQPPPQSGYWLGQIQHRGTSAFNDNPSSYKVYRNVKDYGAKGDGVTDDTNVIHHLAFLDGNRCGQGCASSTVTPALVFFPSGTYVVSQPIVPYYYTAMVGDAKNPPTLLATPDFNGAAVIDSDPYTDGNNWWINQSNFYRAVRNFVIDIRNIPASQTGTGVHWQVAQATSLHNVRVEASTAPGSMHRGENGSGGFLSDVTFNGGQYGMFVGNQQFTVRNLRVSNAQTAVYSAWGWAWTYQGVHIHNCSVGFDVELHGSNNILDAKVSNTKVFVKTANTDRTSFQGSIVLDNVKLTNVTDAVTDANGTVLPGGNATISQWVQGNTYSGASGTQTYVEKSVIAPVKPAALLDRHGNVFARARPQYHNLTAADIISVKAEGAIGDGQTDDTAALQATLNKHAGSKVVYFDAGTYRVTSTLKIPVGSKVVGEVWSTILAYGSAFNNITNPTVVVQVGQVGDVGAVELSDLMFSTYAGSAGAIILQINVKESQQGSVGVWDCHFRLGGAKGLGLGANECPAQGSGANCISSFLSLHITKSASAYFENVWAWTADHDNDDPQLSQIDIYSGRGILSESSNGPVWFIGTASEHHALYQYNIVNSTNVYAGAIQTETPYYEPNQGTNAYFASLANYHDPVYQPGASALALTIQQSSDVFIYGTGLYSFFSSYSQDCSGSSSCQSEIVEVGSTNINTWIFGLSTAGSTSMLNIDGKPVIDYSVNVNSFPSTVTAFTTGRGHIGKAAKQKRRFA</sequence>
<dbReference type="STRING" id="930990.A0A067LUF8"/>
<keyword evidence="4" id="KW-1185">Reference proteome</keyword>
<evidence type="ECO:0000313" key="4">
    <source>
        <dbReference type="Proteomes" id="UP000027195"/>
    </source>
</evidence>
<dbReference type="OrthoDB" id="1046782at2759"/>
<name>A0A067LUF8_BOTB1</name>
<dbReference type="Proteomes" id="UP000027195">
    <property type="component" value="Unassembled WGS sequence"/>
</dbReference>
<dbReference type="InterPro" id="IPR051801">
    <property type="entry name" value="GH28_Enzymes"/>
</dbReference>
<dbReference type="AlphaFoldDB" id="A0A067LUF8"/>
<feature type="domain" description="Rhamnogalacturonase A/B/Epimerase-like pectate lyase" evidence="2">
    <location>
        <begin position="85"/>
        <end position="305"/>
    </location>
</feature>
<dbReference type="PANTHER" id="PTHR31339">
    <property type="entry name" value="PECTIN LYASE-RELATED"/>
    <property type="match status" value="1"/>
</dbReference>
<dbReference type="PANTHER" id="PTHR31339:SF9">
    <property type="entry name" value="PLASMIN AND FIBRONECTIN-BINDING PROTEIN A"/>
    <property type="match status" value="1"/>
</dbReference>
<evidence type="ECO:0000256" key="1">
    <source>
        <dbReference type="SAM" id="SignalP"/>
    </source>
</evidence>
<dbReference type="InParanoid" id="A0A067LUF8"/>
<feature type="domain" description="Rhamnogalacturonase A/B/Epimerase-like pectate lyase" evidence="2">
    <location>
        <begin position="425"/>
        <end position="495"/>
    </location>
</feature>
<dbReference type="SUPFAM" id="SSF51126">
    <property type="entry name" value="Pectin lyase-like"/>
    <property type="match status" value="2"/>
</dbReference>
<accession>A0A067LUF8</accession>
<dbReference type="InterPro" id="IPR012334">
    <property type="entry name" value="Pectin_lyas_fold"/>
</dbReference>
<feature type="chain" id="PRO_5001640868" evidence="1">
    <location>
        <begin position="20"/>
        <end position="797"/>
    </location>
</feature>
<dbReference type="InterPro" id="IPR024535">
    <property type="entry name" value="RHGA/B-epi-like_pectate_lyase"/>
</dbReference>
<dbReference type="Gene3D" id="2.160.20.10">
    <property type="entry name" value="Single-stranded right-handed beta-helix, Pectin lyase-like"/>
    <property type="match status" value="2"/>
</dbReference>
<keyword evidence="1" id="KW-0732">Signal</keyword>
<dbReference type="GO" id="GO:0016787">
    <property type="term" value="F:hydrolase activity"/>
    <property type="evidence" value="ECO:0007669"/>
    <property type="project" value="UniProtKB-KW"/>
</dbReference>
<proteinExistence type="predicted"/>
<organism evidence="3 4">
    <name type="scientific">Botryobasidium botryosum (strain FD-172 SS1)</name>
    <dbReference type="NCBI Taxonomy" id="930990"/>
    <lineage>
        <taxon>Eukaryota</taxon>
        <taxon>Fungi</taxon>
        <taxon>Dikarya</taxon>
        <taxon>Basidiomycota</taxon>
        <taxon>Agaricomycotina</taxon>
        <taxon>Agaricomycetes</taxon>
        <taxon>Cantharellales</taxon>
        <taxon>Botryobasidiaceae</taxon>
        <taxon>Botryobasidium</taxon>
    </lineage>
</organism>
<evidence type="ECO:0000259" key="2">
    <source>
        <dbReference type="Pfam" id="PF12708"/>
    </source>
</evidence>
<reference evidence="4" key="1">
    <citation type="journal article" date="2014" name="Proc. Natl. Acad. Sci. U.S.A.">
        <title>Extensive sampling of basidiomycete genomes demonstrates inadequacy of the white-rot/brown-rot paradigm for wood decay fungi.</title>
        <authorList>
            <person name="Riley R."/>
            <person name="Salamov A.A."/>
            <person name="Brown D.W."/>
            <person name="Nagy L.G."/>
            <person name="Floudas D."/>
            <person name="Held B.W."/>
            <person name="Levasseur A."/>
            <person name="Lombard V."/>
            <person name="Morin E."/>
            <person name="Otillar R."/>
            <person name="Lindquist E.A."/>
            <person name="Sun H."/>
            <person name="LaButti K.M."/>
            <person name="Schmutz J."/>
            <person name="Jabbour D."/>
            <person name="Luo H."/>
            <person name="Baker S.E."/>
            <person name="Pisabarro A.G."/>
            <person name="Walton J.D."/>
            <person name="Blanchette R.A."/>
            <person name="Henrissat B."/>
            <person name="Martin F."/>
            <person name="Cullen D."/>
            <person name="Hibbett D.S."/>
            <person name="Grigoriev I.V."/>
        </authorList>
    </citation>
    <scope>NUCLEOTIDE SEQUENCE [LARGE SCALE GENOMIC DNA]</scope>
    <source>
        <strain evidence="4">FD-172 SS1</strain>
    </source>
</reference>
<feature type="signal peptide" evidence="1">
    <location>
        <begin position="1"/>
        <end position="19"/>
    </location>
</feature>
<keyword evidence="3" id="KW-0378">Hydrolase</keyword>
<dbReference type="HOGENOM" id="CLU_002540_2_2_1"/>
<dbReference type="InterPro" id="IPR011050">
    <property type="entry name" value="Pectin_lyase_fold/virulence"/>
</dbReference>
<gene>
    <name evidence="3" type="ORF">BOTBODRAFT_120796</name>
</gene>
<dbReference type="Pfam" id="PF12708">
    <property type="entry name" value="Pect-lyase_RHGA_epim"/>
    <property type="match status" value="2"/>
</dbReference>
<evidence type="ECO:0000313" key="3">
    <source>
        <dbReference type="EMBL" id="KDQ06943.1"/>
    </source>
</evidence>